<dbReference type="PROSITE" id="PS00584">
    <property type="entry name" value="PFKB_KINASES_2"/>
    <property type="match status" value="1"/>
</dbReference>
<dbReference type="PANTHER" id="PTHR10584">
    <property type="entry name" value="SUGAR KINASE"/>
    <property type="match status" value="1"/>
</dbReference>
<comment type="caution">
    <text evidence="4">The sequence shown here is derived from an EMBL/GenBank/DDBJ whole genome shotgun (WGS) entry which is preliminary data.</text>
</comment>
<feature type="domain" description="Carbohydrate kinase PfkB" evidence="3">
    <location>
        <begin position="6"/>
        <end position="290"/>
    </location>
</feature>
<accession>A0ABV7X451</accession>
<evidence type="ECO:0000256" key="1">
    <source>
        <dbReference type="ARBA" id="ARBA00022679"/>
    </source>
</evidence>
<dbReference type="Gene3D" id="3.40.1190.20">
    <property type="match status" value="1"/>
</dbReference>
<gene>
    <name evidence="4" type="ORF">ACFOOL_12100</name>
</gene>
<dbReference type="InterPro" id="IPR002173">
    <property type="entry name" value="Carboh/pur_kinase_PfkB_CS"/>
</dbReference>
<evidence type="ECO:0000313" key="4">
    <source>
        <dbReference type="EMBL" id="MFC3705500.1"/>
    </source>
</evidence>
<proteinExistence type="predicted"/>
<dbReference type="EMBL" id="JBHRYD010000010">
    <property type="protein sequence ID" value="MFC3705500.1"/>
    <property type="molecule type" value="Genomic_DNA"/>
</dbReference>
<dbReference type="Proteomes" id="UP001595613">
    <property type="component" value="Unassembled WGS sequence"/>
</dbReference>
<reference evidence="5" key="1">
    <citation type="journal article" date="2019" name="Int. J. Syst. Evol. Microbiol.">
        <title>The Global Catalogue of Microorganisms (GCM) 10K type strain sequencing project: providing services to taxonomists for standard genome sequencing and annotation.</title>
        <authorList>
            <consortium name="The Broad Institute Genomics Platform"/>
            <consortium name="The Broad Institute Genome Sequencing Center for Infectious Disease"/>
            <person name="Wu L."/>
            <person name="Ma J."/>
        </authorList>
    </citation>
    <scope>NUCLEOTIDE SEQUENCE [LARGE SCALE GENOMIC DNA]</scope>
    <source>
        <strain evidence="5">KCTC 42281</strain>
    </source>
</reference>
<dbReference type="SUPFAM" id="SSF53613">
    <property type="entry name" value="Ribokinase-like"/>
    <property type="match status" value="1"/>
</dbReference>
<dbReference type="RefSeq" id="WP_380097347.1">
    <property type="nucleotide sequence ID" value="NZ_JBHRYD010000010.1"/>
</dbReference>
<keyword evidence="5" id="KW-1185">Reference proteome</keyword>
<organism evidence="4 5">
    <name type="scientific">Devosia honganensis</name>
    <dbReference type="NCBI Taxonomy" id="1610527"/>
    <lineage>
        <taxon>Bacteria</taxon>
        <taxon>Pseudomonadati</taxon>
        <taxon>Pseudomonadota</taxon>
        <taxon>Alphaproteobacteria</taxon>
        <taxon>Hyphomicrobiales</taxon>
        <taxon>Devosiaceae</taxon>
        <taxon>Devosia</taxon>
    </lineage>
</organism>
<dbReference type="Pfam" id="PF00294">
    <property type="entry name" value="PfkB"/>
    <property type="match status" value="1"/>
</dbReference>
<evidence type="ECO:0000259" key="3">
    <source>
        <dbReference type="Pfam" id="PF00294"/>
    </source>
</evidence>
<dbReference type="InterPro" id="IPR011611">
    <property type="entry name" value="PfkB_dom"/>
</dbReference>
<keyword evidence="2 4" id="KW-0418">Kinase</keyword>
<evidence type="ECO:0000313" key="5">
    <source>
        <dbReference type="Proteomes" id="UP001595613"/>
    </source>
</evidence>
<evidence type="ECO:0000256" key="2">
    <source>
        <dbReference type="ARBA" id="ARBA00022777"/>
    </source>
</evidence>
<dbReference type="PANTHER" id="PTHR10584:SF157">
    <property type="entry name" value="SULFOFRUCTOSE KINASE"/>
    <property type="match status" value="1"/>
</dbReference>
<protein>
    <submittedName>
        <fullName evidence="4">PfkB family carbohydrate kinase</fullName>
    </submittedName>
</protein>
<keyword evidence="1" id="KW-0808">Transferase</keyword>
<dbReference type="InterPro" id="IPR029056">
    <property type="entry name" value="Ribokinase-like"/>
</dbReference>
<dbReference type="GO" id="GO:0016301">
    <property type="term" value="F:kinase activity"/>
    <property type="evidence" value="ECO:0007669"/>
    <property type="project" value="UniProtKB-KW"/>
</dbReference>
<name>A0ABV7X451_9HYPH</name>
<sequence length="308" mass="31530">MPNPPHIVFAGAATMDMIFSVDALPRGPGKILPRALVQAAHGMATSAAVAATRLGGRASLVTRIGADMMGDHFIAQIAAEGVDCRHVRRFEGVPTPLSAVIVDDDGERLILPYYDPGLGSDPAWIPASLIAAADAVQVDVRWPEGAARVLELARAAGRIAVLDADTGPVEIIESLAALATHAVFSEPAALAVSGAADIAAALPVLAARFAGFVAITGGVEGCFWMENGIARQALPPPVRAVDTLAAGDVFHGAFTLAIAEGRAIADAIAFANTAAALKCTSFGGRLGTPTRAEVDAWLSRNPPIAEGP</sequence>